<dbReference type="Gene3D" id="2.60.40.640">
    <property type="match status" value="1"/>
</dbReference>
<comment type="caution">
    <text evidence="2">The sequence shown here is derived from an EMBL/GenBank/DDBJ whole genome shotgun (WGS) entry which is preliminary data.</text>
</comment>
<proteinExistence type="predicted"/>
<reference evidence="2" key="1">
    <citation type="submission" date="2023-08" db="EMBL/GenBank/DDBJ databases">
        <authorList>
            <person name="Audoor S."/>
            <person name="Bilcke G."/>
        </authorList>
    </citation>
    <scope>NUCLEOTIDE SEQUENCE</scope>
</reference>
<gene>
    <name evidence="2" type="ORF">CYCCA115_LOCUS21746</name>
</gene>
<dbReference type="EMBL" id="CAKOGP040002258">
    <property type="protein sequence ID" value="CAJ1966163.1"/>
    <property type="molecule type" value="Genomic_DNA"/>
</dbReference>
<evidence type="ECO:0000313" key="2">
    <source>
        <dbReference type="EMBL" id="CAJ1966163.1"/>
    </source>
</evidence>
<sequence>MGAEQSVTLSCVVDRLTHAPGENVQGSVFVQVNTAEELSNKFEGVTVTLAGVECMMIPESGQIIPGSRKITIVQDIANFKDGSITEGEYEFPFSLALPFESVAAKEGSLSMDDSLLPALVHARSDSYSSTESDDSAPDDVSATPASLLPGTKQQIMYEIKASLKRKPGVPITNDTDFRCKAHIAGDIRVQ</sequence>
<organism evidence="2 3">
    <name type="scientific">Cylindrotheca closterium</name>
    <dbReference type="NCBI Taxonomy" id="2856"/>
    <lineage>
        <taxon>Eukaryota</taxon>
        <taxon>Sar</taxon>
        <taxon>Stramenopiles</taxon>
        <taxon>Ochrophyta</taxon>
        <taxon>Bacillariophyta</taxon>
        <taxon>Bacillariophyceae</taxon>
        <taxon>Bacillariophycidae</taxon>
        <taxon>Bacillariales</taxon>
        <taxon>Bacillariaceae</taxon>
        <taxon>Cylindrotheca</taxon>
    </lineage>
</organism>
<name>A0AAD2PXJ2_9STRA</name>
<keyword evidence="3" id="KW-1185">Reference proteome</keyword>
<dbReference type="Proteomes" id="UP001295423">
    <property type="component" value="Unassembled WGS sequence"/>
</dbReference>
<feature type="region of interest" description="Disordered" evidence="1">
    <location>
        <begin position="126"/>
        <end position="147"/>
    </location>
</feature>
<evidence type="ECO:0000256" key="1">
    <source>
        <dbReference type="SAM" id="MobiDB-lite"/>
    </source>
</evidence>
<accession>A0AAD2PXJ2</accession>
<dbReference type="AlphaFoldDB" id="A0AAD2PXJ2"/>
<dbReference type="InterPro" id="IPR014752">
    <property type="entry name" value="Arrestin-like_C"/>
</dbReference>
<protein>
    <submittedName>
        <fullName evidence="2">Uncharacterized protein</fullName>
    </submittedName>
</protein>
<evidence type="ECO:0000313" key="3">
    <source>
        <dbReference type="Proteomes" id="UP001295423"/>
    </source>
</evidence>